<dbReference type="STRING" id="1526571.AT746_10515"/>
<keyword evidence="1" id="KW-0732">Signal</keyword>
<gene>
    <name evidence="2" type="ORF">AT746_10515</name>
</gene>
<reference evidence="2 3" key="1">
    <citation type="submission" date="2015-12" db="EMBL/GenBank/DDBJ databases">
        <title>Complete genome of Lacimicrobium alkaliphilum KCTC 32984.</title>
        <authorList>
            <person name="Kim S.-G."/>
            <person name="Lee Y.-J."/>
        </authorList>
    </citation>
    <scope>NUCLEOTIDE SEQUENCE [LARGE SCALE GENOMIC DNA]</scope>
    <source>
        <strain evidence="2 3">YelD216</strain>
    </source>
</reference>
<dbReference type="Proteomes" id="UP000068447">
    <property type="component" value="Chromosome"/>
</dbReference>
<dbReference type="OrthoDB" id="6380747at2"/>
<evidence type="ECO:0000256" key="1">
    <source>
        <dbReference type="SAM" id="SignalP"/>
    </source>
</evidence>
<organism evidence="2 3">
    <name type="scientific">Lacimicrobium alkaliphilum</name>
    <dbReference type="NCBI Taxonomy" id="1526571"/>
    <lineage>
        <taxon>Bacteria</taxon>
        <taxon>Pseudomonadati</taxon>
        <taxon>Pseudomonadota</taxon>
        <taxon>Gammaproteobacteria</taxon>
        <taxon>Alteromonadales</taxon>
        <taxon>Alteromonadaceae</taxon>
        <taxon>Lacimicrobium</taxon>
    </lineage>
</organism>
<feature type="chain" id="PRO_5006836006" evidence="1">
    <location>
        <begin position="20"/>
        <end position="391"/>
    </location>
</feature>
<evidence type="ECO:0000313" key="2">
    <source>
        <dbReference type="EMBL" id="ALS98658.1"/>
    </source>
</evidence>
<feature type="signal peptide" evidence="1">
    <location>
        <begin position="1"/>
        <end position="19"/>
    </location>
</feature>
<keyword evidence="3" id="KW-1185">Reference proteome</keyword>
<dbReference type="EMBL" id="CP013650">
    <property type="protein sequence ID" value="ALS98658.1"/>
    <property type="molecule type" value="Genomic_DNA"/>
</dbReference>
<proteinExistence type="predicted"/>
<dbReference type="RefSeq" id="WP_062480085.1">
    <property type="nucleotide sequence ID" value="NZ_CP013650.1"/>
</dbReference>
<accession>A0A0U3AL16</accession>
<evidence type="ECO:0000313" key="3">
    <source>
        <dbReference type="Proteomes" id="UP000068447"/>
    </source>
</evidence>
<dbReference type="KEGG" id="lal:AT746_10515"/>
<sequence>MHKSLIAAAAWLLPFTCAAQSYTDYDKNSDKLILSNALLATDNINPSIADDESALGWQLDARGQLVSLNEALWLKLDYQARLNQWQQQPLTILQDNGFLLADVNGHGRWYLSRDWQINGSVGYQHNDQMPGSGLSRLRENITATDTRHYRHAQLGATYGHEASARRMTLNYHHGSVRYSDDNDYSPEFELDQATISAELAFRLSSATNLIFEVEHQQDDYLSVSRSDSDKTKLLAGVEWDYSGLTRIRALAGAYKRKTEQQADNDGSAWQLALHYRPRKDTGIRIESSQDSIAGDSELASDSRMRRLLLELTYQYSELWQWGLLLSTSETRFDEPQSVRFLDETLASMWVNLALQQHNHFRLTLQHKDNQLSGGAIDYQQALIMASWHYSF</sequence>
<protein>
    <submittedName>
        <fullName evidence="2">Uncharacterized protein</fullName>
    </submittedName>
</protein>
<name>A0A0U3AL16_9ALTE</name>
<dbReference type="SUPFAM" id="SSF56935">
    <property type="entry name" value="Porins"/>
    <property type="match status" value="1"/>
</dbReference>
<dbReference type="AlphaFoldDB" id="A0A0U3AL16"/>